<dbReference type="RefSeq" id="WP_141339164.1">
    <property type="nucleotide sequence ID" value="NZ_JBHMAX010000005.1"/>
</dbReference>
<dbReference type="SUPFAM" id="SSF51621">
    <property type="entry name" value="Phosphoenolpyruvate/pyruvate domain"/>
    <property type="match status" value="1"/>
</dbReference>
<evidence type="ECO:0000256" key="3">
    <source>
        <dbReference type="ARBA" id="ARBA00023239"/>
    </source>
</evidence>
<dbReference type="InterPro" id="IPR040442">
    <property type="entry name" value="Pyrv_kinase-like_dom_sf"/>
</dbReference>
<dbReference type="InterPro" id="IPR015813">
    <property type="entry name" value="Pyrv/PenolPyrv_kinase-like_dom"/>
</dbReference>
<evidence type="ECO:0000313" key="5">
    <source>
        <dbReference type="EMBL" id="MFB9730904.1"/>
    </source>
</evidence>
<dbReference type="PANTHER" id="PTHR30502">
    <property type="entry name" value="2-KETO-3-DEOXY-L-RHAMNONATE ALDOLASE"/>
    <property type="match status" value="1"/>
</dbReference>
<sequence length="250" mass="25389">MSLDDQTPSTDLRSTLTAAATGSGEGLRHGLWVSFLDPYGLEVALGSGVDWLGLDLQHGNLEPSDVPGLLRVAERAGLPVLARTPDHAPATIGCLLDAGVDGLIVPMVESADQARALVSAGRTPPRGTRSTGGCRQALGVADAPAEQLLLPMVETAAGLRNAADILAVDGVDGVFVGPYDLSISSGFPAPDSPQTLDAVRHVLGLARGAGKVAGFMAGAPGLVDLAPEADLVALDTDVAALRLGLSLIVR</sequence>
<evidence type="ECO:0000259" key="4">
    <source>
        <dbReference type="Pfam" id="PF03328"/>
    </source>
</evidence>
<keyword evidence="2" id="KW-0479">Metal-binding</keyword>
<dbReference type="Pfam" id="PF03328">
    <property type="entry name" value="HpcH_HpaI"/>
    <property type="match status" value="1"/>
</dbReference>
<protein>
    <submittedName>
        <fullName evidence="5">HpcH/HpaI aldolase/citrate lyase family protein</fullName>
    </submittedName>
</protein>
<comment type="caution">
    <text evidence="5">The sequence shown here is derived from an EMBL/GenBank/DDBJ whole genome shotgun (WGS) entry which is preliminary data.</text>
</comment>
<organism evidence="5 6">
    <name type="scientific">Ornithinimicrobium kibberense</name>
    <dbReference type="NCBI Taxonomy" id="282060"/>
    <lineage>
        <taxon>Bacteria</taxon>
        <taxon>Bacillati</taxon>
        <taxon>Actinomycetota</taxon>
        <taxon>Actinomycetes</taxon>
        <taxon>Micrococcales</taxon>
        <taxon>Ornithinimicrobiaceae</taxon>
        <taxon>Ornithinimicrobium</taxon>
    </lineage>
</organism>
<dbReference type="GO" id="GO:0016829">
    <property type="term" value="F:lyase activity"/>
    <property type="evidence" value="ECO:0007669"/>
    <property type="project" value="UniProtKB-KW"/>
</dbReference>
<dbReference type="Gene3D" id="3.20.20.60">
    <property type="entry name" value="Phosphoenolpyruvate-binding domains"/>
    <property type="match status" value="1"/>
</dbReference>
<accession>A0ABV5UZF1</accession>
<proteinExistence type="inferred from homology"/>
<dbReference type="Proteomes" id="UP001589613">
    <property type="component" value="Unassembled WGS sequence"/>
</dbReference>
<evidence type="ECO:0000256" key="1">
    <source>
        <dbReference type="ARBA" id="ARBA00005568"/>
    </source>
</evidence>
<dbReference type="PANTHER" id="PTHR30502:SF0">
    <property type="entry name" value="PHOSPHOENOLPYRUVATE CARBOXYLASE FAMILY PROTEIN"/>
    <property type="match status" value="1"/>
</dbReference>
<evidence type="ECO:0000256" key="2">
    <source>
        <dbReference type="ARBA" id="ARBA00022723"/>
    </source>
</evidence>
<dbReference type="InterPro" id="IPR050251">
    <property type="entry name" value="HpcH-HpaI_aldolase"/>
</dbReference>
<reference evidence="5 6" key="1">
    <citation type="submission" date="2024-09" db="EMBL/GenBank/DDBJ databases">
        <authorList>
            <person name="Sun Q."/>
            <person name="Mori K."/>
        </authorList>
    </citation>
    <scope>NUCLEOTIDE SEQUENCE [LARGE SCALE GENOMIC DNA]</scope>
    <source>
        <strain evidence="5 6">JCM 12763</strain>
    </source>
</reference>
<keyword evidence="3 5" id="KW-0456">Lyase</keyword>
<keyword evidence="6" id="KW-1185">Reference proteome</keyword>
<feature type="domain" description="HpcH/HpaI aldolase/citrate lyase" evidence="4">
    <location>
        <begin position="28"/>
        <end position="211"/>
    </location>
</feature>
<evidence type="ECO:0000313" key="6">
    <source>
        <dbReference type="Proteomes" id="UP001589613"/>
    </source>
</evidence>
<dbReference type="EMBL" id="JBHMAX010000005">
    <property type="protein sequence ID" value="MFB9730904.1"/>
    <property type="molecule type" value="Genomic_DNA"/>
</dbReference>
<comment type="similarity">
    <text evidence="1">Belongs to the HpcH/HpaI aldolase family.</text>
</comment>
<name>A0ABV5UZF1_9MICO</name>
<dbReference type="InterPro" id="IPR005000">
    <property type="entry name" value="Aldolase/citrate-lyase_domain"/>
</dbReference>
<gene>
    <name evidence="5" type="ORF">ACFFN0_02470</name>
</gene>